<comment type="caution">
    <text evidence="2">The sequence shown here is derived from an EMBL/GenBank/DDBJ whole genome shotgun (WGS) entry which is preliminary data.</text>
</comment>
<dbReference type="Gene3D" id="3.80.10.10">
    <property type="entry name" value="Ribonuclease Inhibitor"/>
    <property type="match status" value="1"/>
</dbReference>
<dbReference type="AlphaFoldDB" id="A0A218X8H5"/>
<dbReference type="Gene3D" id="1.20.1280.50">
    <property type="match status" value="1"/>
</dbReference>
<evidence type="ECO:0000259" key="1">
    <source>
        <dbReference type="PROSITE" id="PS50181"/>
    </source>
</evidence>
<dbReference type="InterPro" id="IPR032675">
    <property type="entry name" value="LRR_dom_sf"/>
</dbReference>
<dbReference type="Pfam" id="PF00646">
    <property type="entry name" value="F-box"/>
    <property type="match status" value="1"/>
</dbReference>
<name>A0A218X8H5_PUNGR</name>
<dbReference type="SUPFAM" id="SSF81383">
    <property type="entry name" value="F-box domain"/>
    <property type="match status" value="1"/>
</dbReference>
<dbReference type="InterPro" id="IPR053781">
    <property type="entry name" value="F-box_AtFBL13-like"/>
</dbReference>
<dbReference type="PANTHER" id="PTHR31639:SF93">
    <property type="entry name" value="F-BOX_FBD_LRR PROTEIN"/>
    <property type="match status" value="1"/>
</dbReference>
<evidence type="ECO:0000313" key="3">
    <source>
        <dbReference type="Proteomes" id="UP000197138"/>
    </source>
</evidence>
<organism evidence="2 3">
    <name type="scientific">Punica granatum</name>
    <name type="common">Pomegranate</name>
    <dbReference type="NCBI Taxonomy" id="22663"/>
    <lineage>
        <taxon>Eukaryota</taxon>
        <taxon>Viridiplantae</taxon>
        <taxon>Streptophyta</taxon>
        <taxon>Embryophyta</taxon>
        <taxon>Tracheophyta</taxon>
        <taxon>Spermatophyta</taxon>
        <taxon>Magnoliopsida</taxon>
        <taxon>eudicotyledons</taxon>
        <taxon>Gunneridae</taxon>
        <taxon>Pentapetalae</taxon>
        <taxon>rosids</taxon>
        <taxon>malvids</taxon>
        <taxon>Myrtales</taxon>
        <taxon>Lythraceae</taxon>
        <taxon>Punica</taxon>
    </lineage>
</organism>
<evidence type="ECO:0000313" key="2">
    <source>
        <dbReference type="EMBL" id="OWM80811.1"/>
    </source>
</evidence>
<protein>
    <recommendedName>
        <fullName evidence="1">F-box domain-containing protein</fullName>
    </recommendedName>
</protein>
<dbReference type="PANTHER" id="PTHR31639">
    <property type="entry name" value="F-BOX PROTEIN-LIKE"/>
    <property type="match status" value="1"/>
</dbReference>
<dbReference type="InterPro" id="IPR006566">
    <property type="entry name" value="FBD"/>
</dbReference>
<proteinExistence type="predicted"/>
<dbReference type="Pfam" id="PF24758">
    <property type="entry name" value="LRR_At5g56370"/>
    <property type="match status" value="1"/>
</dbReference>
<dbReference type="CDD" id="cd22160">
    <property type="entry name" value="F-box_AtFBL13-like"/>
    <property type="match status" value="1"/>
</dbReference>
<dbReference type="PROSITE" id="PS50181">
    <property type="entry name" value="FBOX"/>
    <property type="match status" value="1"/>
</dbReference>
<dbReference type="SMART" id="SM00579">
    <property type="entry name" value="FBD"/>
    <property type="match status" value="1"/>
</dbReference>
<dbReference type="InterPro" id="IPR055411">
    <property type="entry name" value="LRR_FXL15/At3g58940/PEG3-like"/>
</dbReference>
<dbReference type="SUPFAM" id="SSF52047">
    <property type="entry name" value="RNI-like"/>
    <property type="match status" value="1"/>
</dbReference>
<gene>
    <name evidence="2" type="ORF">CDL15_Pgr006841</name>
</gene>
<dbReference type="EMBL" id="MTKT01002214">
    <property type="protein sequence ID" value="OWM80811.1"/>
    <property type="molecule type" value="Genomic_DNA"/>
</dbReference>
<feature type="domain" description="F-box" evidence="1">
    <location>
        <begin position="105"/>
        <end position="153"/>
    </location>
</feature>
<reference evidence="3" key="1">
    <citation type="journal article" date="2017" name="Plant J.">
        <title>The pomegranate (Punica granatum L.) genome and the genomics of punicalagin biosynthesis.</title>
        <authorList>
            <person name="Qin G."/>
            <person name="Xu C."/>
            <person name="Ming R."/>
            <person name="Tang H."/>
            <person name="Guyot R."/>
            <person name="Kramer E.M."/>
            <person name="Hu Y."/>
            <person name="Yi X."/>
            <person name="Qi Y."/>
            <person name="Xu X."/>
            <person name="Gao Z."/>
            <person name="Pan H."/>
            <person name="Jian J."/>
            <person name="Tian Y."/>
            <person name="Yue Z."/>
            <person name="Xu Y."/>
        </authorList>
    </citation>
    <scope>NUCLEOTIDE SEQUENCE [LARGE SCALE GENOMIC DNA]</scope>
    <source>
        <strain evidence="3">cv. Dabenzi</strain>
    </source>
</reference>
<sequence length="535" mass="60105">MEVTVYCSVSGPSAADKLLAELEAGAVPKSFCSSRDRSQNGMVMHAVELMRESRKDRIVVRQLKSVRLVEGVGNLGVTDSCRLIDFLLCKGNKRARMTSQTEDKADRLSELPEHLIDHILSLLPIKDAVKTSMLSRKWRYRWTTLPELVFDDLCAPTSSDAQSSNSVLGKIINDVLLIHTGPVRKFVISHKKFHADAEIGRWLYYLSRVSLKVLVLNFSVGHCCKTLSSLFSCQHLVNLKLSRCSVNLPSTFGGFKHLKRMELSLCSLSQDGLERLIMSCPLLEKMILKSVDWHISRLHITAPKLRCLILIGTFNLKDVRFGANRLTEVGVCFPKDINESGRGYVNQSYSNLVDFFDQLPLIAVLQVRNLLKCWSCGDMPEKLPSPCLYLRTLRVYVDFGSEKEISIVLCLLRSCPELRGLQLKACPSSGQRNADAGYGFWERHRSPHPLLQLRAVAIFGISGSRLELGLIRFVLGNSPLLKKMFIVGPVPSTSQLLKDLLQIERASPHAQVVDLDAKDIIPDKFFRTFLSLHED</sequence>
<accession>A0A218X8H5</accession>
<dbReference type="InterPro" id="IPR001810">
    <property type="entry name" value="F-box_dom"/>
</dbReference>
<dbReference type="InterPro" id="IPR036047">
    <property type="entry name" value="F-box-like_dom_sf"/>
</dbReference>
<dbReference type="Proteomes" id="UP000197138">
    <property type="component" value="Unassembled WGS sequence"/>
</dbReference>